<evidence type="ECO:0000313" key="3">
    <source>
        <dbReference type="EMBL" id="CAB4185404.1"/>
    </source>
</evidence>
<dbReference type="InterPro" id="IPR049304">
    <property type="entry name" value="Gly_rich_dom"/>
</dbReference>
<evidence type="ECO:0000313" key="6">
    <source>
        <dbReference type="EMBL" id="CAB5230721.1"/>
    </source>
</evidence>
<sequence>MAIAVTYLVVAGGGGGSSSNGGGGGAGGYLTGSTNVDTGTSYTINVGIGGAKHINGTNSTFAAISTIGGGRGGNESSETGAAGGSGGGGAFLWSSTNLIAGGAGTSGQGYAGGSGTSGGTGLFNGGGGGGASGSPTTAMRHSGGPGVANSLWTSGSRYAGGGGGVWSSGYPSPTVDSGGGWGDYYSSVSPVTNGSVGSPGTRSTGGGGGGGYYGSVSATSNGGGSGIIVISYPKTYPQATITGYTLNSTYFYKVSTNGLNHLYQFVTPSETLSSTGTITFAPPNPPSLITLPSLSGNLSIGITGSILTASTGSWSDNPTSYSYQWVRSSTDISGFTSNTYTLTTGDIGNNISCRVTAINLTGSSIPAVSSSIFIESPVYLISNSFLIGKVQNITKFSDSKVPIMISSGSFISEKVQNFITPIKLLVLNSGSFITEKVQSIIKPFGGGTTTTTTTVTTAAQKEMWI</sequence>
<dbReference type="EMBL" id="LR798422">
    <property type="protein sequence ID" value="CAB5230721.1"/>
    <property type="molecule type" value="Genomic_DNA"/>
</dbReference>
<proteinExistence type="predicted"/>
<feature type="domain" description="Glycine-rich" evidence="1">
    <location>
        <begin position="4"/>
        <end position="232"/>
    </location>
</feature>
<accession>A0A6J5R131</accession>
<evidence type="ECO:0000313" key="5">
    <source>
        <dbReference type="EMBL" id="CAB4216060.1"/>
    </source>
</evidence>
<reference evidence="3" key="1">
    <citation type="submission" date="2020-05" db="EMBL/GenBank/DDBJ databases">
        <authorList>
            <person name="Chiriac C."/>
            <person name="Salcher M."/>
            <person name="Ghai R."/>
            <person name="Kavagutti S V."/>
        </authorList>
    </citation>
    <scope>NUCLEOTIDE SEQUENCE</scope>
</reference>
<evidence type="ECO:0000259" key="1">
    <source>
        <dbReference type="Pfam" id="PF21722"/>
    </source>
</evidence>
<dbReference type="Pfam" id="PF21722">
    <property type="entry name" value="Gly_rich_2"/>
    <property type="match status" value="1"/>
</dbReference>
<dbReference type="Gene3D" id="2.60.40.2700">
    <property type="match status" value="1"/>
</dbReference>
<dbReference type="EMBL" id="LR797079">
    <property type="protein sequence ID" value="CAB4185404.1"/>
    <property type="molecule type" value="Genomic_DNA"/>
</dbReference>
<dbReference type="EMBL" id="LR797194">
    <property type="protein sequence ID" value="CAB4193462.1"/>
    <property type="molecule type" value="Genomic_DNA"/>
</dbReference>
<dbReference type="EMBL" id="LR797435">
    <property type="protein sequence ID" value="CAB4216060.1"/>
    <property type="molecule type" value="Genomic_DNA"/>
</dbReference>
<organism evidence="3">
    <name type="scientific">uncultured Caudovirales phage</name>
    <dbReference type="NCBI Taxonomy" id="2100421"/>
    <lineage>
        <taxon>Viruses</taxon>
        <taxon>Duplodnaviria</taxon>
        <taxon>Heunggongvirae</taxon>
        <taxon>Uroviricota</taxon>
        <taxon>Caudoviricetes</taxon>
        <taxon>Peduoviridae</taxon>
        <taxon>Maltschvirus</taxon>
        <taxon>Maltschvirus maltsch</taxon>
    </lineage>
</organism>
<protein>
    <recommendedName>
        <fullName evidence="1">Glycine-rich domain-containing protein</fullName>
    </recommendedName>
</protein>
<evidence type="ECO:0000313" key="4">
    <source>
        <dbReference type="EMBL" id="CAB4193462.1"/>
    </source>
</evidence>
<gene>
    <name evidence="3" type="ORF">UFOVP1123_65</name>
    <name evidence="4" type="ORF">UFOVP1239_85</name>
    <name evidence="5" type="ORF">UFOVP1484_69</name>
    <name evidence="6" type="ORF">UFOVP1577_75</name>
    <name evidence="2" type="ORF">UFOVP961_137</name>
</gene>
<evidence type="ECO:0000313" key="2">
    <source>
        <dbReference type="EMBL" id="CAB4175234.1"/>
    </source>
</evidence>
<name>A0A6J5R131_9CAUD</name>
<dbReference type="EMBL" id="LR796912">
    <property type="protein sequence ID" value="CAB4175234.1"/>
    <property type="molecule type" value="Genomic_DNA"/>
</dbReference>